<keyword evidence="12" id="KW-0233">DNA recombination</keyword>
<dbReference type="GO" id="GO:0046872">
    <property type="term" value="F:metal ion binding"/>
    <property type="evidence" value="ECO:0007669"/>
    <property type="project" value="UniProtKB-KW"/>
</dbReference>
<evidence type="ECO:0000256" key="5">
    <source>
        <dbReference type="ARBA" id="ARBA00022759"/>
    </source>
</evidence>
<evidence type="ECO:0000256" key="6">
    <source>
        <dbReference type="ARBA" id="ARBA00022801"/>
    </source>
</evidence>
<keyword evidence="10" id="KW-0695">RNA-directed DNA polymerase</keyword>
<keyword evidence="9" id="KW-0229">DNA integration</keyword>
<evidence type="ECO:0000256" key="9">
    <source>
        <dbReference type="ARBA" id="ARBA00022908"/>
    </source>
</evidence>
<proteinExistence type="predicted"/>
<dbReference type="InterPro" id="IPR039537">
    <property type="entry name" value="Retrotran_Ty1/copia-like"/>
</dbReference>
<dbReference type="Proteomes" id="UP000765509">
    <property type="component" value="Unassembled WGS sequence"/>
</dbReference>
<evidence type="ECO:0000256" key="2">
    <source>
        <dbReference type="ARBA" id="ARBA00022695"/>
    </source>
</evidence>
<dbReference type="GO" id="GO:0004519">
    <property type="term" value="F:endonuclease activity"/>
    <property type="evidence" value="ECO:0007669"/>
    <property type="project" value="UniProtKB-KW"/>
</dbReference>
<dbReference type="GO" id="GO:0016787">
    <property type="term" value="F:hydrolase activity"/>
    <property type="evidence" value="ECO:0007669"/>
    <property type="project" value="UniProtKB-KW"/>
</dbReference>
<evidence type="ECO:0000259" key="15">
    <source>
        <dbReference type="PROSITE" id="PS50994"/>
    </source>
</evidence>
<evidence type="ECO:0000256" key="13">
    <source>
        <dbReference type="ARBA" id="ARBA00048173"/>
    </source>
</evidence>
<dbReference type="GO" id="GO:0003964">
    <property type="term" value="F:RNA-directed DNA polymerase activity"/>
    <property type="evidence" value="ECO:0007669"/>
    <property type="project" value="UniProtKB-KW"/>
</dbReference>
<dbReference type="EMBL" id="AVOT02003850">
    <property type="protein sequence ID" value="MBW0474764.1"/>
    <property type="molecule type" value="Genomic_DNA"/>
</dbReference>
<keyword evidence="5" id="KW-0255">Endonuclease</keyword>
<evidence type="ECO:0000256" key="7">
    <source>
        <dbReference type="ARBA" id="ARBA00022842"/>
    </source>
</evidence>
<evidence type="ECO:0000313" key="17">
    <source>
        <dbReference type="Proteomes" id="UP000765509"/>
    </source>
</evidence>
<evidence type="ECO:0000256" key="4">
    <source>
        <dbReference type="ARBA" id="ARBA00022723"/>
    </source>
</evidence>
<dbReference type="AlphaFoldDB" id="A0A9Q3BY69"/>
<dbReference type="GO" id="GO:0003887">
    <property type="term" value="F:DNA-directed DNA polymerase activity"/>
    <property type="evidence" value="ECO:0007669"/>
    <property type="project" value="UniProtKB-KW"/>
</dbReference>
<sequence>MHSCSDILLYLKDWILLIHVQCHHYPKTIHTDNAKEFVSSSFSQFLASKGIVLAPSLPYSTSENGEAEWLKQTLGNMARSMLLESKLLNCFWRYAYLIAAFIHNQILSSRTGDKSPFERLFNRAPALKMIYPFGAKALVHITHSQNNYKLHPRALECYL</sequence>
<dbReference type="OrthoDB" id="1938465at2759"/>
<dbReference type="GO" id="GO:0006310">
    <property type="term" value="P:DNA recombination"/>
    <property type="evidence" value="ECO:0007669"/>
    <property type="project" value="UniProtKB-KW"/>
</dbReference>
<comment type="catalytic activity">
    <reaction evidence="14">
        <text>DNA(n) + a 2'-deoxyribonucleoside 5'-triphosphate = DNA(n+1) + diphosphate</text>
        <dbReference type="Rhea" id="RHEA:22508"/>
        <dbReference type="Rhea" id="RHEA-COMP:17339"/>
        <dbReference type="Rhea" id="RHEA-COMP:17340"/>
        <dbReference type="ChEBI" id="CHEBI:33019"/>
        <dbReference type="ChEBI" id="CHEBI:61560"/>
        <dbReference type="ChEBI" id="CHEBI:173112"/>
        <dbReference type="EC" id="2.7.7.7"/>
    </reaction>
</comment>
<evidence type="ECO:0000256" key="3">
    <source>
        <dbReference type="ARBA" id="ARBA00022722"/>
    </source>
</evidence>
<keyword evidence="11" id="KW-0239">DNA-directed DNA polymerase</keyword>
<evidence type="ECO:0000256" key="10">
    <source>
        <dbReference type="ARBA" id="ARBA00022918"/>
    </source>
</evidence>
<evidence type="ECO:0000256" key="12">
    <source>
        <dbReference type="ARBA" id="ARBA00023172"/>
    </source>
</evidence>
<dbReference type="InterPro" id="IPR012337">
    <property type="entry name" value="RNaseH-like_sf"/>
</dbReference>
<keyword evidence="1" id="KW-0815">Transposition</keyword>
<gene>
    <name evidence="16" type="ORF">O181_014479</name>
</gene>
<comment type="caution">
    <text evidence="16">The sequence shown here is derived from an EMBL/GenBank/DDBJ whole genome shotgun (WGS) entry which is preliminary data.</text>
</comment>
<dbReference type="SUPFAM" id="SSF53098">
    <property type="entry name" value="Ribonuclease H-like"/>
    <property type="match status" value="1"/>
</dbReference>
<keyword evidence="17" id="KW-1185">Reference proteome</keyword>
<keyword evidence="2" id="KW-0548">Nucleotidyltransferase</keyword>
<dbReference type="PANTHER" id="PTHR42648:SF11">
    <property type="entry name" value="TRANSPOSON TY4-P GAG-POL POLYPROTEIN"/>
    <property type="match status" value="1"/>
</dbReference>
<evidence type="ECO:0000313" key="16">
    <source>
        <dbReference type="EMBL" id="MBW0474764.1"/>
    </source>
</evidence>
<dbReference type="GO" id="GO:0032196">
    <property type="term" value="P:transposition"/>
    <property type="evidence" value="ECO:0007669"/>
    <property type="project" value="UniProtKB-KW"/>
</dbReference>
<dbReference type="Gene3D" id="3.30.420.10">
    <property type="entry name" value="Ribonuclease H-like superfamily/Ribonuclease H"/>
    <property type="match status" value="1"/>
</dbReference>
<comment type="catalytic activity">
    <reaction evidence="13">
        <text>DNA(n) + a 2'-deoxyribonucleoside 5'-triphosphate = DNA(n+1) + diphosphate</text>
        <dbReference type="Rhea" id="RHEA:22508"/>
        <dbReference type="Rhea" id="RHEA-COMP:17339"/>
        <dbReference type="Rhea" id="RHEA-COMP:17340"/>
        <dbReference type="ChEBI" id="CHEBI:33019"/>
        <dbReference type="ChEBI" id="CHEBI:61560"/>
        <dbReference type="ChEBI" id="CHEBI:173112"/>
        <dbReference type="EC" id="2.7.7.49"/>
    </reaction>
</comment>
<reference evidence="16" key="1">
    <citation type="submission" date="2021-03" db="EMBL/GenBank/DDBJ databases">
        <title>Draft genome sequence of rust myrtle Austropuccinia psidii MF-1, a brazilian biotype.</title>
        <authorList>
            <person name="Quecine M.C."/>
            <person name="Pachon D.M.R."/>
            <person name="Bonatelli M.L."/>
            <person name="Correr F.H."/>
            <person name="Franceschini L.M."/>
            <person name="Leite T.F."/>
            <person name="Margarido G.R.A."/>
            <person name="Almeida C.A."/>
            <person name="Ferrarezi J.A."/>
            <person name="Labate C.A."/>
        </authorList>
    </citation>
    <scope>NUCLEOTIDE SEQUENCE</scope>
    <source>
        <strain evidence="16">MF-1</strain>
    </source>
</reference>
<accession>A0A9Q3BY69</accession>
<keyword evidence="11" id="KW-0808">Transferase</keyword>
<dbReference type="PROSITE" id="PS50994">
    <property type="entry name" value="INTEGRASE"/>
    <property type="match status" value="1"/>
</dbReference>
<dbReference type="GO" id="GO:0003723">
    <property type="term" value="F:RNA binding"/>
    <property type="evidence" value="ECO:0007669"/>
    <property type="project" value="UniProtKB-KW"/>
</dbReference>
<keyword evidence="6" id="KW-0378">Hydrolase</keyword>
<organism evidence="16 17">
    <name type="scientific">Austropuccinia psidii MF-1</name>
    <dbReference type="NCBI Taxonomy" id="1389203"/>
    <lineage>
        <taxon>Eukaryota</taxon>
        <taxon>Fungi</taxon>
        <taxon>Dikarya</taxon>
        <taxon>Basidiomycota</taxon>
        <taxon>Pucciniomycotina</taxon>
        <taxon>Pucciniomycetes</taxon>
        <taxon>Pucciniales</taxon>
        <taxon>Sphaerophragmiaceae</taxon>
        <taxon>Austropuccinia</taxon>
    </lineage>
</organism>
<evidence type="ECO:0000256" key="1">
    <source>
        <dbReference type="ARBA" id="ARBA00022578"/>
    </source>
</evidence>
<dbReference type="InterPro" id="IPR001584">
    <property type="entry name" value="Integrase_cat-core"/>
</dbReference>
<keyword evidence="4" id="KW-0479">Metal-binding</keyword>
<evidence type="ECO:0000256" key="11">
    <source>
        <dbReference type="ARBA" id="ARBA00022932"/>
    </source>
</evidence>
<name>A0A9Q3BY69_9BASI</name>
<dbReference type="PANTHER" id="PTHR42648">
    <property type="entry name" value="TRANSPOSASE, PUTATIVE-RELATED"/>
    <property type="match status" value="1"/>
</dbReference>
<dbReference type="GO" id="GO:0005634">
    <property type="term" value="C:nucleus"/>
    <property type="evidence" value="ECO:0007669"/>
    <property type="project" value="UniProtKB-ARBA"/>
</dbReference>
<keyword evidence="7" id="KW-0460">Magnesium</keyword>
<dbReference type="GO" id="GO:0015074">
    <property type="term" value="P:DNA integration"/>
    <property type="evidence" value="ECO:0007669"/>
    <property type="project" value="UniProtKB-KW"/>
</dbReference>
<dbReference type="InterPro" id="IPR036397">
    <property type="entry name" value="RNaseH_sf"/>
</dbReference>
<keyword evidence="3" id="KW-0540">Nuclease</keyword>
<feature type="domain" description="Integrase catalytic" evidence="15">
    <location>
        <begin position="1"/>
        <end position="124"/>
    </location>
</feature>
<evidence type="ECO:0000256" key="8">
    <source>
        <dbReference type="ARBA" id="ARBA00022884"/>
    </source>
</evidence>
<evidence type="ECO:0000256" key="14">
    <source>
        <dbReference type="ARBA" id="ARBA00049244"/>
    </source>
</evidence>
<keyword evidence="8" id="KW-0694">RNA-binding</keyword>
<protein>
    <recommendedName>
        <fullName evidence="15">Integrase catalytic domain-containing protein</fullName>
    </recommendedName>
</protein>